<evidence type="ECO:0000259" key="9">
    <source>
        <dbReference type="PROSITE" id="PS50850"/>
    </source>
</evidence>
<protein>
    <submittedName>
        <fullName evidence="10">Hexose transporter</fullName>
    </submittedName>
</protein>
<feature type="transmembrane region" description="Helical" evidence="8">
    <location>
        <begin position="28"/>
        <end position="47"/>
    </location>
</feature>
<evidence type="ECO:0000256" key="5">
    <source>
        <dbReference type="ARBA" id="ARBA00022989"/>
    </source>
</evidence>
<feature type="domain" description="Major facilitator superfamily (MFS) profile" evidence="9">
    <location>
        <begin position="34"/>
        <end position="472"/>
    </location>
</feature>
<dbReference type="InterPro" id="IPR005829">
    <property type="entry name" value="Sugar_transporter_CS"/>
</dbReference>
<evidence type="ECO:0000256" key="7">
    <source>
        <dbReference type="RuleBase" id="RU003346"/>
    </source>
</evidence>
<dbReference type="PROSITE" id="PS50850">
    <property type="entry name" value="MFS"/>
    <property type="match status" value="1"/>
</dbReference>
<dbReference type="AlphaFoldDB" id="A0A1J9QTK7"/>
<dbReference type="PROSITE" id="PS00216">
    <property type="entry name" value="SUGAR_TRANSPORT_1"/>
    <property type="match status" value="2"/>
</dbReference>
<dbReference type="InterPro" id="IPR050360">
    <property type="entry name" value="MFS_Sugar_Transporters"/>
</dbReference>
<evidence type="ECO:0000256" key="6">
    <source>
        <dbReference type="ARBA" id="ARBA00023136"/>
    </source>
</evidence>
<dbReference type="InterPro" id="IPR005828">
    <property type="entry name" value="MFS_sugar_transport-like"/>
</dbReference>
<feature type="transmembrane region" description="Helical" evidence="8">
    <location>
        <begin position="447"/>
        <end position="468"/>
    </location>
</feature>
<dbReference type="GO" id="GO:0005351">
    <property type="term" value="F:carbohydrate:proton symporter activity"/>
    <property type="evidence" value="ECO:0007669"/>
    <property type="project" value="TreeGrafter"/>
</dbReference>
<comment type="similarity">
    <text evidence="2 7">Belongs to the major facilitator superfamily. Sugar transporter (TC 2.A.1.1) family.</text>
</comment>
<evidence type="ECO:0000256" key="2">
    <source>
        <dbReference type="ARBA" id="ARBA00010992"/>
    </source>
</evidence>
<feature type="transmembrane region" description="Helical" evidence="8">
    <location>
        <begin position="420"/>
        <end position="441"/>
    </location>
</feature>
<comment type="subcellular location">
    <subcellularLocation>
        <location evidence="1">Membrane</location>
        <topology evidence="1">Multi-pass membrane protein</topology>
    </subcellularLocation>
</comment>
<dbReference type="InterPro" id="IPR020846">
    <property type="entry name" value="MFS_dom"/>
</dbReference>
<evidence type="ECO:0000256" key="1">
    <source>
        <dbReference type="ARBA" id="ARBA00004141"/>
    </source>
</evidence>
<reference evidence="10 11" key="1">
    <citation type="submission" date="2016-10" db="EMBL/GenBank/DDBJ databases">
        <title>Proteomics and genomics reveal pathogen-plant mechanisms compatible with a hemibiotrophic lifestyle of Diplodia corticola.</title>
        <authorList>
            <person name="Fernandes I."/>
            <person name="De Jonge R."/>
            <person name="Van De Peer Y."/>
            <person name="Devreese B."/>
            <person name="Alves A."/>
            <person name="Esteves A.C."/>
        </authorList>
    </citation>
    <scope>NUCLEOTIDE SEQUENCE [LARGE SCALE GENOMIC DNA]</scope>
    <source>
        <strain evidence="10 11">CBS 112549</strain>
    </source>
</reference>
<feature type="transmembrane region" description="Helical" evidence="8">
    <location>
        <begin position="379"/>
        <end position="399"/>
    </location>
</feature>
<evidence type="ECO:0000256" key="3">
    <source>
        <dbReference type="ARBA" id="ARBA00022448"/>
    </source>
</evidence>
<evidence type="ECO:0000313" key="10">
    <source>
        <dbReference type="EMBL" id="OJD31322.1"/>
    </source>
</evidence>
<dbReference type="Pfam" id="PF00083">
    <property type="entry name" value="Sugar_tr"/>
    <property type="match status" value="1"/>
</dbReference>
<keyword evidence="11" id="KW-1185">Reference proteome</keyword>
<keyword evidence="3 7" id="KW-0813">Transport</keyword>
<feature type="transmembrane region" description="Helical" evidence="8">
    <location>
        <begin position="283"/>
        <end position="305"/>
    </location>
</feature>
<dbReference type="NCBIfam" id="TIGR00879">
    <property type="entry name" value="SP"/>
    <property type="match status" value="1"/>
</dbReference>
<dbReference type="InterPro" id="IPR003663">
    <property type="entry name" value="Sugar/inositol_transpt"/>
</dbReference>
<dbReference type="PANTHER" id="PTHR48022">
    <property type="entry name" value="PLASTIDIC GLUCOSE TRANSPORTER 4"/>
    <property type="match status" value="1"/>
</dbReference>
<keyword evidence="4 8" id="KW-0812">Transmembrane</keyword>
<dbReference type="OrthoDB" id="6133115at2759"/>
<feature type="transmembrane region" description="Helical" evidence="8">
    <location>
        <begin position="67"/>
        <end position="91"/>
    </location>
</feature>
<feature type="transmembrane region" description="Helical" evidence="8">
    <location>
        <begin position="103"/>
        <end position="120"/>
    </location>
</feature>
<evidence type="ECO:0000313" key="11">
    <source>
        <dbReference type="Proteomes" id="UP000183809"/>
    </source>
</evidence>
<dbReference type="InterPro" id="IPR036259">
    <property type="entry name" value="MFS_trans_sf"/>
</dbReference>
<organism evidence="10 11">
    <name type="scientific">Diplodia corticola</name>
    <dbReference type="NCBI Taxonomy" id="236234"/>
    <lineage>
        <taxon>Eukaryota</taxon>
        <taxon>Fungi</taxon>
        <taxon>Dikarya</taxon>
        <taxon>Ascomycota</taxon>
        <taxon>Pezizomycotina</taxon>
        <taxon>Dothideomycetes</taxon>
        <taxon>Dothideomycetes incertae sedis</taxon>
        <taxon>Botryosphaeriales</taxon>
        <taxon>Botryosphaeriaceae</taxon>
        <taxon>Diplodia</taxon>
    </lineage>
</organism>
<feature type="transmembrane region" description="Helical" evidence="8">
    <location>
        <begin position="350"/>
        <end position="367"/>
    </location>
</feature>
<dbReference type="PANTHER" id="PTHR48022:SF3">
    <property type="entry name" value="HEXOSE TRANSPORTER PROTEIN (AFU_ORTHOLOGUE AFUA_8G04480)-RELATED"/>
    <property type="match status" value="1"/>
</dbReference>
<proteinExistence type="inferred from homology"/>
<comment type="caution">
    <text evidence="10">The sequence shown here is derived from an EMBL/GenBank/DDBJ whole genome shotgun (WGS) entry which is preliminary data.</text>
</comment>
<dbReference type="Gene3D" id="1.20.1250.20">
    <property type="entry name" value="MFS general substrate transporter like domains"/>
    <property type="match status" value="1"/>
</dbReference>
<evidence type="ECO:0000256" key="4">
    <source>
        <dbReference type="ARBA" id="ARBA00022692"/>
    </source>
</evidence>
<dbReference type="Proteomes" id="UP000183809">
    <property type="component" value="Unassembled WGS sequence"/>
</dbReference>
<name>A0A1J9QTK7_9PEZI</name>
<sequence>MRDEDIVGATLAEVLPKTSKYWFQQSHLLRLNLILLVPLLSSAVAGYDGSLMNGLQSLSQWKTYFDSPAGALLGTVNAAQSIGSILVLPVVGVCSDAFGRKPVLMAGLAGVIVATAIQATSTTLAQFIVSRLVVGMAGMLVVQPAPLLIAELAYPTHRGKYTSAYWTMYYLGAILASWTTFGTEALAGSWSWRIPTVLQAGYPLVQLAFIRWLPESPRWLIAKGRAPEAERILAAYHAGGDASSPLVRREVAEITATIRLEQSTAGSTTWSTLVATPGNRKRLFISVCLGAFAQWNGIGVVSYYLTLVLDTIGITDPFDQTLINGLLQIFNFAAALSAAILVDRLGRRPLFLWSGAGMLASYVVWTACSAVNDETGSRAAGIVVVVCLFTFYFHYDIAYTPLLMAYPTELWPYSLRSKGISCELMSVYVSLVIAAFVNPLGMENIGWRYYIVFCCFLAVFLAVTYAFFPETKGRSLEEVAELFDGPGALPDVQKIAKKDSHVAKASGAHTEHIEVV</sequence>
<gene>
    <name evidence="10" type="ORF">BKCO1_5000029</name>
</gene>
<feature type="transmembrane region" description="Helical" evidence="8">
    <location>
        <begin position="325"/>
        <end position="343"/>
    </location>
</feature>
<dbReference type="GeneID" id="31016881"/>
<dbReference type="RefSeq" id="XP_020127582.1">
    <property type="nucleotide sequence ID" value="XM_020276620.1"/>
</dbReference>
<keyword evidence="5 8" id="KW-1133">Transmembrane helix</keyword>
<dbReference type="SUPFAM" id="SSF103473">
    <property type="entry name" value="MFS general substrate transporter"/>
    <property type="match status" value="1"/>
</dbReference>
<accession>A0A1J9QTK7</accession>
<dbReference type="EMBL" id="MNUE01000050">
    <property type="protein sequence ID" value="OJD31322.1"/>
    <property type="molecule type" value="Genomic_DNA"/>
</dbReference>
<dbReference type="GO" id="GO:0016020">
    <property type="term" value="C:membrane"/>
    <property type="evidence" value="ECO:0007669"/>
    <property type="project" value="UniProtKB-SubCell"/>
</dbReference>
<feature type="transmembrane region" description="Helical" evidence="8">
    <location>
        <begin position="132"/>
        <end position="154"/>
    </location>
</feature>
<keyword evidence="6 8" id="KW-0472">Membrane</keyword>
<evidence type="ECO:0000256" key="8">
    <source>
        <dbReference type="SAM" id="Phobius"/>
    </source>
</evidence>
<dbReference type="FunFam" id="1.20.1250.20:FF:000117">
    <property type="entry name" value="MFS hexose transporter"/>
    <property type="match status" value="1"/>
</dbReference>